<reference evidence="1" key="1">
    <citation type="submission" date="2020-05" db="UniProtKB">
        <authorList>
            <consortium name="EnsemblMetazoa"/>
        </authorList>
    </citation>
    <scope>IDENTIFICATION</scope>
    <source>
        <strain evidence="1">TTRI</strain>
    </source>
</reference>
<protein>
    <submittedName>
        <fullName evidence="1">Uncharacterized protein</fullName>
    </submittedName>
</protein>
<keyword evidence="2" id="KW-1185">Reference proteome</keyword>
<proteinExistence type="predicted"/>
<dbReference type="Proteomes" id="UP000078200">
    <property type="component" value="Unassembled WGS sequence"/>
</dbReference>
<evidence type="ECO:0000313" key="2">
    <source>
        <dbReference type="Proteomes" id="UP000078200"/>
    </source>
</evidence>
<name>A0A1A9VG50_GLOAU</name>
<evidence type="ECO:0000313" key="1">
    <source>
        <dbReference type="EnsemblMetazoa" id="GAUT036119-PA"/>
    </source>
</evidence>
<dbReference type="EnsemblMetazoa" id="GAUT036119-RA">
    <property type="protein sequence ID" value="GAUT036119-PA"/>
    <property type="gene ID" value="GAUT036119"/>
</dbReference>
<dbReference type="AlphaFoldDB" id="A0A1A9VG50"/>
<organism evidence="1 2">
    <name type="scientific">Glossina austeni</name>
    <name type="common">Savannah tsetse fly</name>
    <dbReference type="NCBI Taxonomy" id="7395"/>
    <lineage>
        <taxon>Eukaryota</taxon>
        <taxon>Metazoa</taxon>
        <taxon>Ecdysozoa</taxon>
        <taxon>Arthropoda</taxon>
        <taxon>Hexapoda</taxon>
        <taxon>Insecta</taxon>
        <taxon>Pterygota</taxon>
        <taxon>Neoptera</taxon>
        <taxon>Endopterygota</taxon>
        <taxon>Diptera</taxon>
        <taxon>Brachycera</taxon>
        <taxon>Muscomorpha</taxon>
        <taxon>Hippoboscoidea</taxon>
        <taxon>Glossinidae</taxon>
        <taxon>Glossina</taxon>
    </lineage>
</organism>
<dbReference type="VEuPathDB" id="VectorBase:GAUT036119"/>
<sequence>MFCVCVFQTLIECKKTKKQKKEEIQLPDTTIETSILIFSTWIVDLDCRLRFSTWIVDLKSRPGCVALSMLSRYVDITVTACWCSPVWSASAVTVSLYLLVSLAVSSPRNRRSRNERCLLGPEPLNCGSIGFSSLPFSGTVVIFVTDVDKATLSLVLLVFTLPVVAVAPRSIIDGGNCCCCCCCCCKDAKRLTL</sequence>
<accession>A0A1A9VG50</accession>